<dbReference type="PANTHER" id="PTHR42809:SF1">
    <property type="entry name" value="FLAVODOXIN 1"/>
    <property type="match status" value="1"/>
</dbReference>
<keyword evidence="11" id="KW-1185">Reference proteome</keyword>
<evidence type="ECO:0000256" key="4">
    <source>
        <dbReference type="ARBA" id="ARBA00022630"/>
    </source>
</evidence>
<dbReference type="PROSITE" id="PS00201">
    <property type="entry name" value="FLAVODOXIN"/>
    <property type="match status" value="1"/>
</dbReference>
<sequence length="168" mass="18412">MKKIAIIYGSDSGNTETVAHAISKEFSGMDLHLANIADVSDVQLLEDGDFLILGTPTWGYGDLQEDWERFMPKLKKANLKGKTVALFGLGDSGAYPDTFVDAMAELYEVVIQGGARVIGQVPVDHYDFDDSRAVLDGNFVGLALDEDNESDLTDQRISEWVAKLKPLI</sequence>
<dbReference type="STRING" id="1236989.JCM15548_1683"/>
<keyword evidence="7" id="KW-0535">Nitrogen fixation</keyword>
<evidence type="ECO:0000256" key="7">
    <source>
        <dbReference type="ARBA" id="ARBA00023231"/>
    </source>
</evidence>
<dbReference type="PROSITE" id="PS50902">
    <property type="entry name" value="FLAVODOXIN_LIKE"/>
    <property type="match status" value="1"/>
</dbReference>
<dbReference type="InterPro" id="IPR001226">
    <property type="entry name" value="Flavodoxin_CS"/>
</dbReference>
<dbReference type="NCBIfam" id="TIGR01752">
    <property type="entry name" value="flav_long"/>
    <property type="match status" value="1"/>
</dbReference>
<dbReference type="InterPro" id="IPR029039">
    <property type="entry name" value="Flavoprotein-like_sf"/>
</dbReference>
<keyword evidence="5 8" id="KW-0288">FMN</keyword>
<dbReference type="NCBIfam" id="NF006739">
    <property type="entry name" value="PRK09267.1-5"/>
    <property type="match status" value="1"/>
</dbReference>
<protein>
    <recommendedName>
        <fullName evidence="8">Flavodoxin</fullName>
    </recommendedName>
</protein>
<dbReference type="InterPro" id="IPR001094">
    <property type="entry name" value="Flavdoxin-like"/>
</dbReference>
<dbReference type="PIRSF" id="PIRSF038996">
    <property type="entry name" value="FldA"/>
    <property type="match status" value="1"/>
</dbReference>
<dbReference type="NCBIfam" id="NF006738">
    <property type="entry name" value="PRK09267.1-4"/>
    <property type="match status" value="1"/>
</dbReference>
<feature type="domain" description="Flavodoxin-like" evidence="9">
    <location>
        <begin position="4"/>
        <end position="165"/>
    </location>
</feature>
<evidence type="ECO:0000256" key="8">
    <source>
        <dbReference type="PIRNR" id="PIRNR038996"/>
    </source>
</evidence>
<dbReference type="InterPro" id="IPR050619">
    <property type="entry name" value="Flavodoxin"/>
</dbReference>
<dbReference type="Proteomes" id="UP000032900">
    <property type="component" value="Unassembled WGS sequence"/>
</dbReference>
<dbReference type="InterPro" id="IPR008254">
    <property type="entry name" value="Flavodoxin/NO_synth"/>
</dbReference>
<evidence type="ECO:0000256" key="2">
    <source>
        <dbReference type="ARBA" id="ARBA00005267"/>
    </source>
</evidence>
<dbReference type="InterPro" id="IPR010086">
    <property type="entry name" value="Flavodoxin_lc"/>
</dbReference>
<dbReference type="RefSeq" id="WP_062122361.1">
    <property type="nucleotide sequence ID" value="NZ_BAZW01000003.1"/>
</dbReference>
<evidence type="ECO:0000256" key="1">
    <source>
        <dbReference type="ARBA" id="ARBA00001917"/>
    </source>
</evidence>
<dbReference type="Pfam" id="PF00258">
    <property type="entry name" value="Flavodoxin_1"/>
    <property type="match status" value="1"/>
</dbReference>
<gene>
    <name evidence="10" type="ORF">JCM15548_1683</name>
</gene>
<name>A0A0E9LTW3_9BACT</name>
<dbReference type="EMBL" id="BAZW01000003">
    <property type="protein sequence ID" value="GAO28571.1"/>
    <property type="molecule type" value="Genomic_DNA"/>
</dbReference>
<accession>A0A0E9LTW3</accession>
<dbReference type="OrthoDB" id="9790745at2"/>
<reference evidence="10 11" key="1">
    <citation type="journal article" date="2015" name="Microbes Environ.">
        <title>Distribution and evolution of nitrogen fixation genes in the phylum bacteroidetes.</title>
        <authorList>
            <person name="Inoue J."/>
            <person name="Oshima K."/>
            <person name="Suda W."/>
            <person name="Sakamoto M."/>
            <person name="Iino T."/>
            <person name="Noda S."/>
            <person name="Hongoh Y."/>
            <person name="Hattori M."/>
            <person name="Ohkuma M."/>
        </authorList>
    </citation>
    <scope>NUCLEOTIDE SEQUENCE [LARGE SCALE GENOMIC DNA]</scope>
    <source>
        <strain evidence="10">JCM 15548</strain>
    </source>
</reference>
<keyword evidence="6 8" id="KW-0249">Electron transport</keyword>
<comment type="cofactor">
    <cofactor evidence="1 8">
        <name>FMN</name>
        <dbReference type="ChEBI" id="CHEBI:58210"/>
    </cofactor>
</comment>
<evidence type="ECO:0000256" key="5">
    <source>
        <dbReference type="ARBA" id="ARBA00022643"/>
    </source>
</evidence>
<dbReference type="GO" id="GO:0009055">
    <property type="term" value="F:electron transfer activity"/>
    <property type="evidence" value="ECO:0007669"/>
    <property type="project" value="UniProtKB-UniRule"/>
</dbReference>
<dbReference type="AlphaFoldDB" id="A0A0E9LTW3"/>
<dbReference type="Gene3D" id="3.40.50.360">
    <property type="match status" value="1"/>
</dbReference>
<comment type="caution">
    <text evidence="10">The sequence shown here is derived from an EMBL/GenBank/DDBJ whole genome shotgun (WGS) entry which is preliminary data.</text>
</comment>
<evidence type="ECO:0000259" key="9">
    <source>
        <dbReference type="PROSITE" id="PS50902"/>
    </source>
</evidence>
<keyword evidence="4 8" id="KW-0285">Flavoprotein</keyword>
<dbReference type="NCBIfam" id="NF006736">
    <property type="entry name" value="PRK09267.1-2"/>
    <property type="match status" value="1"/>
</dbReference>
<evidence type="ECO:0000256" key="6">
    <source>
        <dbReference type="ARBA" id="ARBA00022982"/>
    </source>
</evidence>
<evidence type="ECO:0000313" key="11">
    <source>
        <dbReference type="Proteomes" id="UP000032900"/>
    </source>
</evidence>
<dbReference type="SUPFAM" id="SSF52218">
    <property type="entry name" value="Flavoproteins"/>
    <property type="match status" value="1"/>
</dbReference>
<keyword evidence="3 8" id="KW-0813">Transport</keyword>
<dbReference type="PANTHER" id="PTHR42809">
    <property type="entry name" value="FLAVODOXIN 2"/>
    <property type="match status" value="1"/>
</dbReference>
<comment type="similarity">
    <text evidence="2 8">Belongs to the flavodoxin family.</text>
</comment>
<evidence type="ECO:0000256" key="3">
    <source>
        <dbReference type="ARBA" id="ARBA00022448"/>
    </source>
</evidence>
<organism evidence="10 11">
    <name type="scientific">Geofilum rubicundum JCM 15548</name>
    <dbReference type="NCBI Taxonomy" id="1236989"/>
    <lineage>
        <taxon>Bacteria</taxon>
        <taxon>Pseudomonadati</taxon>
        <taxon>Bacteroidota</taxon>
        <taxon>Bacteroidia</taxon>
        <taxon>Marinilabiliales</taxon>
        <taxon>Marinilabiliaceae</taxon>
        <taxon>Geofilum</taxon>
    </lineage>
</organism>
<comment type="function">
    <text evidence="8">Low-potential electron donor to a number of redox enzymes.</text>
</comment>
<proteinExistence type="inferred from homology"/>
<dbReference type="PRINTS" id="PR00369">
    <property type="entry name" value="FLAVODOXIN"/>
</dbReference>
<evidence type="ECO:0000313" key="10">
    <source>
        <dbReference type="EMBL" id="GAO28571.1"/>
    </source>
</evidence>
<dbReference type="GO" id="GO:0010181">
    <property type="term" value="F:FMN binding"/>
    <property type="evidence" value="ECO:0007669"/>
    <property type="project" value="UniProtKB-UniRule"/>
</dbReference>